<dbReference type="HAMAP" id="MF_00800">
    <property type="entry name" value="UPF0340"/>
    <property type="match status" value="1"/>
</dbReference>
<dbReference type="RefSeq" id="WP_094943621.1">
    <property type="nucleotide sequence ID" value="NZ_NOKQ01000220.1"/>
</dbReference>
<organism evidence="2 3">
    <name type="scientific">Tetzosporium hominis</name>
    <dbReference type="NCBI Taxonomy" id="2020506"/>
    <lineage>
        <taxon>Bacteria</taxon>
        <taxon>Bacillati</taxon>
        <taxon>Bacillota</taxon>
        <taxon>Bacilli</taxon>
        <taxon>Bacillales</taxon>
        <taxon>Caryophanaceae</taxon>
        <taxon>Tetzosporium</taxon>
    </lineage>
</organism>
<comment type="similarity">
    <text evidence="1">Belongs to the UPF0340 family.</text>
</comment>
<evidence type="ECO:0000313" key="3">
    <source>
        <dbReference type="Proteomes" id="UP000217065"/>
    </source>
</evidence>
<evidence type="ECO:0000256" key="1">
    <source>
        <dbReference type="HAMAP-Rule" id="MF_00800"/>
    </source>
</evidence>
<evidence type="ECO:0000313" key="2">
    <source>
        <dbReference type="EMBL" id="OZS77700.1"/>
    </source>
</evidence>
<dbReference type="Pfam" id="PF04260">
    <property type="entry name" value="DUF436"/>
    <property type="match status" value="1"/>
</dbReference>
<sequence>MEPTKQWQAELEQLLSELEQVIEIKPATLFVVGCSTSEVIGKKIGTAGAREVAEALFEPLEEFARRKGVYLAFQGCEHINRALTMCRETAEKFQLEEVSVIPVPSAGGSMSAYAYEKFHEPVVVEHIRAHAGIDIGQTLIGMHLKEVAVPVRTSVKMIGDAIVTTATTRPKLIGGRRAFYGN</sequence>
<dbReference type="Gene3D" id="3.40.50.10360">
    <property type="entry name" value="Hypothetical protein TT1679"/>
    <property type="match status" value="1"/>
</dbReference>
<dbReference type="SUPFAM" id="SSF110710">
    <property type="entry name" value="TTHA0583/YokD-like"/>
    <property type="match status" value="1"/>
</dbReference>
<dbReference type="AlphaFoldDB" id="A0A264W294"/>
<keyword evidence="3" id="KW-1185">Reference proteome</keyword>
<dbReference type="NCBIfam" id="TIGR01440">
    <property type="entry name" value="TIGR01440 family protein"/>
    <property type="match status" value="1"/>
</dbReference>
<comment type="caution">
    <text evidence="2">The sequence shown here is derived from an EMBL/GenBank/DDBJ whole genome shotgun (WGS) entry which is preliminary data.</text>
</comment>
<dbReference type="Proteomes" id="UP000217065">
    <property type="component" value="Unassembled WGS sequence"/>
</dbReference>
<name>A0A264W294_9BACL</name>
<dbReference type="InterPro" id="IPR028345">
    <property type="entry name" value="Antibiotic_NAT-like"/>
</dbReference>
<reference evidence="2 3" key="1">
    <citation type="submission" date="2017-07" db="EMBL/GenBank/DDBJ databases">
        <title>Tetzosporium hominis gen.nov. sp.nov.</title>
        <authorList>
            <person name="Tetz G."/>
            <person name="Tetz V."/>
        </authorList>
    </citation>
    <scope>NUCLEOTIDE SEQUENCE [LARGE SCALE GENOMIC DNA]</scope>
    <source>
        <strain evidence="2 3">VT-49</strain>
    </source>
</reference>
<dbReference type="EMBL" id="NOKQ01000220">
    <property type="protein sequence ID" value="OZS77700.1"/>
    <property type="molecule type" value="Genomic_DNA"/>
</dbReference>
<dbReference type="PIRSF" id="PIRSF007510">
    <property type="entry name" value="UCP007510"/>
    <property type="match status" value="1"/>
</dbReference>
<protein>
    <recommendedName>
        <fullName evidence="1">UPF0340 protein CF394_10850</fullName>
    </recommendedName>
</protein>
<proteinExistence type="inferred from homology"/>
<dbReference type="InterPro" id="IPR006340">
    <property type="entry name" value="DUF436"/>
</dbReference>
<dbReference type="OrthoDB" id="9803187at2"/>
<gene>
    <name evidence="2" type="ORF">CF394_10850</name>
</gene>
<accession>A0A264W294</accession>